<reference evidence="7" key="1">
    <citation type="submission" date="2022-02" db="EMBL/GenBank/DDBJ databases">
        <authorList>
            <person name="Henning P.M."/>
            <person name="McCubbin A.G."/>
            <person name="Shore J.S."/>
        </authorList>
    </citation>
    <scope>NUCLEOTIDE SEQUENCE</scope>
    <source>
        <strain evidence="7">F60SS</strain>
        <tissue evidence="7">Leaves</tissue>
    </source>
</reference>
<evidence type="ECO:0000256" key="1">
    <source>
        <dbReference type="ARBA" id="ARBA00004191"/>
    </source>
</evidence>
<comment type="caution">
    <text evidence="7">The sequence shown here is derived from an EMBL/GenBank/DDBJ whole genome shotgun (WGS) entry which is preliminary data.</text>
</comment>
<proteinExistence type="predicted"/>
<evidence type="ECO:0000256" key="2">
    <source>
        <dbReference type="ARBA" id="ARBA00005184"/>
    </source>
</evidence>
<dbReference type="InterPro" id="IPR011050">
    <property type="entry name" value="Pectin_lyase_fold/virulence"/>
</dbReference>
<protein>
    <recommendedName>
        <fullName evidence="6">Pectinesterase catalytic domain-containing protein</fullName>
    </recommendedName>
</protein>
<dbReference type="Gene3D" id="2.160.20.10">
    <property type="entry name" value="Single-stranded right-handed beta-helix, Pectin lyase-like"/>
    <property type="match status" value="1"/>
</dbReference>
<evidence type="ECO:0000256" key="5">
    <source>
        <dbReference type="ARBA" id="ARBA00023085"/>
    </source>
</evidence>
<comment type="subcellular location">
    <subcellularLocation>
        <location evidence="1">Secreted</location>
        <location evidence="1">Cell wall</location>
    </subcellularLocation>
</comment>
<dbReference type="Proteomes" id="UP001141552">
    <property type="component" value="Unassembled WGS sequence"/>
</dbReference>
<reference evidence="7" key="2">
    <citation type="journal article" date="2023" name="Plants (Basel)">
        <title>Annotation of the Turnera subulata (Passifloraceae) Draft Genome Reveals the S-Locus Evolved after the Divergence of Turneroideae from Passifloroideae in a Stepwise Manner.</title>
        <authorList>
            <person name="Henning P.M."/>
            <person name="Roalson E.H."/>
            <person name="Mir W."/>
            <person name="McCubbin A.G."/>
            <person name="Shore J.S."/>
        </authorList>
    </citation>
    <scope>NUCLEOTIDE SEQUENCE</scope>
    <source>
        <strain evidence="7">F60SS</strain>
    </source>
</reference>
<dbReference type="GO" id="GO:0030599">
    <property type="term" value="F:pectinesterase activity"/>
    <property type="evidence" value="ECO:0007669"/>
    <property type="project" value="InterPro"/>
</dbReference>
<evidence type="ECO:0000313" key="7">
    <source>
        <dbReference type="EMBL" id="KAJ4823268.1"/>
    </source>
</evidence>
<name>A0A9Q0F1R4_9ROSI</name>
<dbReference type="AlphaFoldDB" id="A0A9Q0F1R4"/>
<feature type="domain" description="Pectinesterase catalytic" evidence="6">
    <location>
        <begin position="1"/>
        <end position="127"/>
    </location>
</feature>
<accession>A0A9Q0F1R4</accession>
<keyword evidence="5" id="KW-0063">Aspartyl esterase</keyword>
<evidence type="ECO:0000256" key="3">
    <source>
        <dbReference type="ARBA" id="ARBA00022512"/>
    </source>
</evidence>
<dbReference type="PANTHER" id="PTHR31707">
    <property type="entry name" value="PECTINESTERASE"/>
    <property type="match status" value="1"/>
</dbReference>
<gene>
    <name evidence="7" type="ORF">Tsubulata_028444</name>
</gene>
<dbReference type="InterPro" id="IPR012334">
    <property type="entry name" value="Pectin_lyas_fold"/>
</dbReference>
<dbReference type="EMBL" id="JAKUCV010007488">
    <property type="protein sequence ID" value="KAJ4823268.1"/>
    <property type="molecule type" value="Genomic_DNA"/>
</dbReference>
<dbReference type="SUPFAM" id="SSF51126">
    <property type="entry name" value="Pectin lyase-like"/>
    <property type="match status" value="1"/>
</dbReference>
<keyword evidence="3" id="KW-0964">Secreted</keyword>
<keyword evidence="3" id="KW-0134">Cell wall</keyword>
<keyword evidence="4" id="KW-0378">Hydrolase</keyword>
<evidence type="ECO:0000259" key="6">
    <source>
        <dbReference type="Pfam" id="PF01095"/>
    </source>
</evidence>
<organism evidence="7 8">
    <name type="scientific">Turnera subulata</name>
    <dbReference type="NCBI Taxonomy" id="218843"/>
    <lineage>
        <taxon>Eukaryota</taxon>
        <taxon>Viridiplantae</taxon>
        <taxon>Streptophyta</taxon>
        <taxon>Embryophyta</taxon>
        <taxon>Tracheophyta</taxon>
        <taxon>Spermatophyta</taxon>
        <taxon>Magnoliopsida</taxon>
        <taxon>eudicotyledons</taxon>
        <taxon>Gunneridae</taxon>
        <taxon>Pentapetalae</taxon>
        <taxon>rosids</taxon>
        <taxon>fabids</taxon>
        <taxon>Malpighiales</taxon>
        <taxon>Passifloraceae</taxon>
        <taxon>Turnera</taxon>
    </lineage>
</organism>
<keyword evidence="8" id="KW-1185">Reference proteome</keyword>
<sequence length="147" mass="16716">MDNQQNTVTAHGRKDKHEITGLVLQNCRIVADPKLVPDIAKIPSYLGRPWKEYSRAIIMESEISDVIHPDGWLPWAGNFALDTLYFAEYGNRGPGAATDKRVKWKGMHILKNKNEVLQYTTGQFIQGQEWLKDTSTLGNVDFDLTEK</sequence>
<dbReference type="Pfam" id="PF01095">
    <property type="entry name" value="Pectinesterase"/>
    <property type="match status" value="1"/>
</dbReference>
<dbReference type="InterPro" id="IPR000070">
    <property type="entry name" value="Pectinesterase_cat"/>
</dbReference>
<dbReference type="GO" id="GO:0042545">
    <property type="term" value="P:cell wall modification"/>
    <property type="evidence" value="ECO:0007669"/>
    <property type="project" value="InterPro"/>
</dbReference>
<comment type="pathway">
    <text evidence="2">Glycan metabolism; pectin degradation; 2-dehydro-3-deoxy-D-gluconate from pectin: step 1/5.</text>
</comment>
<dbReference type="OrthoDB" id="2019149at2759"/>
<evidence type="ECO:0000313" key="8">
    <source>
        <dbReference type="Proteomes" id="UP001141552"/>
    </source>
</evidence>
<evidence type="ECO:0000256" key="4">
    <source>
        <dbReference type="ARBA" id="ARBA00022801"/>
    </source>
</evidence>